<dbReference type="RefSeq" id="WP_117315336.1">
    <property type="nucleotide sequence ID" value="NZ_QQSW01000003.1"/>
</dbReference>
<organism evidence="2 3">
    <name type="scientific">Chromatocurvus halotolerans</name>
    <dbReference type="NCBI Taxonomy" id="1132028"/>
    <lineage>
        <taxon>Bacteria</taxon>
        <taxon>Pseudomonadati</taxon>
        <taxon>Pseudomonadota</taxon>
        <taxon>Gammaproteobacteria</taxon>
        <taxon>Cellvibrionales</taxon>
        <taxon>Halieaceae</taxon>
        <taxon>Chromatocurvus</taxon>
    </lineage>
</organism>
<comment type="caution">
    <text evidence="2">The sequence shown here is derived from an EMBL/GenBank/DDBJ whole genome shotgun (WGS) entry which is preliminary data.</text>
</comment>
<dbReference type="InterPro" id="IPR052930">
    <property type="entry name" value="TA_antitoxin_MntA"/>
</dbReference>
<dbReference type="PANTHER" id="PTHR43852:SF3">
    <property type="entry name" value="NUCLEOTIDYLTRANSFERASE"/>
    <property type="match status" value="1"/>
</dbReference>
<dbReference type="OrthoDB" id="5899752at2"/>
<dbReference type="CDD" id="cd05403">
    <property type="entry name" value="NT_KNTase_like"/>
    <property type="match status" value="1"/>
</dbReference>
<dbReference type="Gene3D" id="3.30.460.10">
    <property type="entry name" value="Beta Polymerase, domain 2"/>
    <property type="match status" value="1"/>
</dbReference>
<dbReference type="GO" id="GO:0016740">
    <property type="term" value="F:transferase activity"/>
    <property type="evidence" value="ECO:0007669"/>
    <property type="project" value="UniProtKB-KW"/>
</dbReference>
<dbReference type="PANTHER" id="PTHR43852">
    <property type="entry name" value="NUCLEOTIDYLTRANSFERASE"/>
    <property type="match status" value="1"/>
</dbReference>
<evidence type="ECO:0000313" key="3">
    <source>
        <dbReference type="Proteomes" id="UP000294980"/>
    </source>
</evidence>
<evidence type="ECO:0000259" key="1">
    <source>
        <dbReference type="Pfam" id="PF18765"/>
    </source>
</evidence>
<keyword evidence="3" id="KW-1185">Reference proteome</keyword>
<dbReference type="Proteomes" id="UP000294980">
    <property type="component" value="Unassembled WGS sequence"/>
</dbReference>
<dbReference type="InterPro" id="IPR043519">
    <property type="entry name" value="NT_sf"/>
</dbReference>
<reference evidence="2 3" key="1">
    <citation type="submission" date="2019-03" db="EMBL/GenBank/DDBJ databases">
        <title>Genomic Encyclopedia of Type Strains, Phase IV (KMG-IV): sequencing the most valuable type-strain genomes for metagenomic binning, comparative biology and taxonomic classification.</title>
        <authorList>
            <person name="Goeker M."/>
        </authorList>
    </citation>
    <scope>NUCLEOTIDE SEQUENCE [LARGE SCALE GENOMIC DNA]</scope>
    <source>
        <strain evidence="2 3">DSM 23344</strain>
    </source>
</reference>
<sequence>MESPARNEIHNESALLEALAELAAENADIAVLWLYGSRATGHATAISDIDLAIAFERHDESAWEHRLRPETLALEWAQSLELPSSQLSIVDINTAPIHLALNIIKADRVLYVRDPSRLAREENRISSIWEIDHLHHQRQAE</sequence>
<dbReference type="EMBL" id="SLWX01000005">
    <property type="protein sequence ID" value="TCO76274.1"/>
    <property type="molecule type" value="Genomic_DNA"/>
</dbReference>
<dbReference type="SUPFAM" id="SSF81301">
    <property type="entry name" value="Nucleotidyltransferase"/>
    <property type="match status" value="1"/>
</dbReference>
<evidence type="ECO:0000313" key="2">
    <source>
        <dbReference type="EMBL" id="TCO76274.1"/>
    </source>
</evidence>
<feature type="domain" description="Polymerase beta nucleotidyltransferase" evidence="1">
    <location>
        <begin position="18"/>
        <end position="115"/>
    </location>
</feature>
<dbReference type="Pfam" id="PF18765">
    <property type="entry name" value="Polbeta"/>
    <property type="match status" value="1"/>
</dbReference>
<dbReference type="InterPro" id="IPR041633">
    <property type="entry name" value="Polbeta"/>
</dbReference>
<keyword evidence="2" id="KW-0808">Transferase</keyword>
<proteinExistence type="predicted"/>
<dbReference type="NCBIfam" id="NF047752">
    <property type="entry name" value="MntA_antitoxin"/>
    <property type="match status" value="1"/>
</dbReference>
<gene>
    <name evidence="2" type="ORF">EV688_105237</name>
</gene>
<accession>A0A4R2KRG3</accession>
<name>A0A4R2KRG3_9GAMM</name>
<protein>
    <submittedName>
        <fullName evidence="2">Putative nucleotidyltransferase</fullName>
    </submittedName>
</protein>
<dbReference type="AlphaFoldDB" id="A0A4R2KRG3"/>